<dbReference type="PANTHER" id="PTHR37984">
    <property type="entry name" value="PROTEIN CBG26694"/>
    <property type="match status" value="1"/>
</dbReference>
<dbReference type="SUPFAM" id="SSF53098">
    <property type="entry name" value="Ribonuclease H-like"/>
    <property type="match status" value="1"/>
</dbReference>
<feature type="region of interest" description="Disordered" evidence="1">
    <location>
        <begin position="44"/>
        <end position="93"/>
    </location>
</feature>
<comment type="caution">
    <text evidence="3">The sequence shown here is derived from an EMBL/GenBank/DDBJ whole genome shotgun (WGS) entry which is preliminary data.</text>
</comment>
<keyword evidence="4" id="KW-1185">Reference proteome</keyword>
<gene>
    <name evidence="3" type="ORF">Pfra01_001634900</name>
</gene>
<dbReference type="Gene3D" id="3.30.420.10">
    <property type="entry name" value="Ribonuclease H-like superfamily/Ribonuclease H"/>
    <property type="match status" value="1"/>
</dbReference>
<dbReference type="InterPro" id="IPR001584">
    <property type="entry name" value="Integrase_cat-core"/>
</dbReference>
<dbReference type="InterPro" id="IPR012337">
    <property type="entry name" value="RNaseH-like_sf"/>
</dbReference>
<dbReference type="PANTHER" id="PTHR37984:SF5">
    <property type="entry name" value="PROTEIN NYNRIN-LIKE"/>
    <property type="match status" value="1"/>
</dbReference>
<dbReference type="PROSITE" id="PS50994">
    <property type="entry name" value="INTEGRASE"/>
    <property type="match status" value="1"/>
</dbReference>
<dbReference type="EMBL" id="BSXT01001831">
    <property type="protein sequence ID" value="GMF45533.1"/>
    <property type="molecule type" value="Genomic_DNA"/>
</dbReference>
<dbReference type="Pfam" id="PF00665">
    <property type="entry name" value="rve"/>
    <property type="match status" value="1"/>
</dbReference>
<dbReference type="InterPro" id="IPR036397">
    <property type="entry name" value="RNaseH_sf"/>
</dbReference>
<protein>
    <submittedName>
        <fullName evidence="3">Unnamed protein product</fullName>
    </submittedName>
</protein>
<evidence type="ECO:0000313" key="4">
    <source>
        <dbReference type="Proteomes" id="UP001165121"/>
    </source>
</evidence>
<dbReference type="InterPro" id="IPR050951">
    <property type="entry name" value="Retrovirus_Pol_polyprotein"/>
</dbReference>
<dbReference type="InterPro" id="IPR041588">
    <property type="entry name" value="Integrase_H2C2"/>
</dbReference>
<dbReference type="OrthoDB" id="413122at2759"/>
<sequence>MELSQLRFKVQHRAGTSMGHADGLSRMHQAGAYGLTMRDLLNDKDEPEEEGQEEREDSSTGHGARSLPQEEATSLVGEPSVAPDSVGISVEEIGGDGSRRCHKDVLAGHPSCNYITYKVRRHAHWHGWEKDVAEYIGTCGECGAAKGPRPWRHGLMQRMPVQELNSPFSLLVVDAVDPLKTTVRGNTYILVFVDYFTRWAEAFPVATLDSVTFVNTMVNGVLSRHGVPERLLSDRDTNFISALTKSFMRRSPLRLRRHTTYGCPFLNHDKKSKSNEVAEYRCELFRSFRENRRLVERQLLKAQDRHEKRLEKQVPIIFEEEEAVWVYQFFRAKSGKKRRVNLRSRGTGLIELWDQLAITRIDRTPREEVPSIGEEAASDVGPLQEEDLPANSFAERRVLGGEEMVITGVSEPIVEIVGRRQYNKELQYLALLADYYTIWIPRGEHGLVVYLVNAFDDKRRKDAGAPEMPRNARLVEANAEVDDFELMF</sequence>
<feature type="compositionally biased region" description="Acidic residues" evidence="1">
    <location>
        <begin position="45"/>
        <end position="56"/>
    </location>
</feature>
<proteinExistence type="predicted"/>
<evidence type="ECO:0000259" key="2">
    <source>
        <dbReference type="PROSITE" id="PS50994"/>
    </source>
</evidence>
<dbReference type="GO" id="GO:0003676">
    <property type="term" value="F:nucleic acid binding"/>
    <property type="evidence" value="ECO:0007669"/>
    <property type="project" value="InterPro"/>
</dbReference>
<feature type="domain" description="Integrase catalytic" evidence="2">
    <location>
        <begin position="163"/>
        <end position="255"/>
    </location>
</feature>
<dbReference type="Proteomes" id="UP001165121">
    <property type="component" value="Unassembled WGS sequence"/>
</dbReference>
<dbReference type="Pfam" id="PF17921">
    <property type="entry name" value="Integrase_H2C2"/>
    <property type="match status" value="1"/>
</dbReference>
<name>A0A9W7CWH3_9STRA</name>
<organism evidence="3 4">
    <name type="scientific">Phytophthora fragariaefolia</name>
    <dbReference type="NCBI Taxonomy" id="1490495"/>
    <lineage>
        <taxon>Eukaryota</taxon>
        <taxon>Sar</taxon>
        <taxon>Stramenopiles</taxon>
        <taxon>Oomycota</taxon>
        <taxon>Peronosporomycetes</taxon>
        <taxon>Peronosporales</taxon>
        <taxon>Peronosporaceae</taxon>
        <taxon>Phytophthora</taxon>
    </lineage>
</organism>
<dbReference type="AlphaFoldDB" id="A0A9W7CWH3"/>
<dbReference type="Gene3D" id="1.10.340.70">
    <property type="match status" value="1"/>
</dbReference>
<evidence type="ECO:0000256" key="1">
    <source>
        <dbReference type="SAM" id="MobiDB-lite"/>
    </source>
</evidence>
<accession>A0A9W7CWH3</accession>
<dbReference type="GO" id="GO:0015074">
    <property type="term" value="P:DNA integration"/>
    <property type="evidence" value="ECO:0007669"/>
    <property type="project" value="InterPro"/>
</dbReference>
<reference evidence="3" key="1">
    <citation type="submission" date="2023-04" db="EMBL/GenBank/DDBJ databases">
        <title>Phytophthora fragariaefolia NBRC 109709.</title>
        <authorList>
            <person name="Ichikawa N."/>
            <person name="Sato H."/>
            <person name="Tonouchi N."/>
        </authorList>
    </citation>
    <scope>NUCLEOTIDE SEQUENCE</scope>
    <source>
        <strain evidence="3">NBRC 109709</strain>
    </source>
</reference>
<evidence type="ECO:0000313" key="3">
    <source>
        <dbReference type="EMBL" id="GMF45533.1"/>
    </source>
</evidence>